<protein>
    <submittedName>
        <fullName evidence="1">Uncharacterized protein</fullName>
    </submittedName>
</protein>
<keyword evidence="2" id="KW-1185">Reference proteome</keyword>
<name>A0ABC8JGM5_ERUVS</name>
<accession>A0ABC8JGM5</accession>
<dbReference type="EMBL" id="CAKOAT010101710">
    <property type="protein sequence ID" value="CAH8324879.1"/>
    <property type="molecule type" value="Genomic_DNA"/>
</dbReference>
<proteinExistence type="predicted"/>
<gene>
    <name evidence="1" type="ORF">ERUC_LOCUS10254</name>
</gene>
<dbReference type="Proteomes" id="UP001642260">
    <property type="component" value="Unassembled WGS sequence"/>
</dbReference>
<reference evidence="1 2" key="1">
    <citation type="submission" date="2022-03" db="EMBL/GenBank/DDBJ databases">
        <authorList>
            <person name="Macdonald S."/>
            <person name="Ahmed S."/>
            <person name="Newling K."/>
        </authorList>
    </citation>
    <scope>NUCLEOTIDE SEQUENCE [LARGE SCALE GENOMIC DNA]</scope>
</reference>
<comment type="caution">
    <text evidence="1">The sequence shown here is derived from an EMBL/GenBank/DDBJ whole genome shotgun (WGS) entry which is preliminary data.</text>
</comment>
<organism evidence="1 2">
    <name type="scientific">Eruca vesicaria subsp. sativa</name>
    <name type="common">Garden rocket</name>
    <name type="synonym">Eruca sativa</name>
    <dbReference type="NCBI Taxonomy" id="29727"/>
    <lineage>
        <taxon>Eukaryota</taxon>
        <taxon>Viridiplantae</taxon>
        <taxon>Streptophyta</taxon>
        <taxon>Embryophyta</taxon>
        <taxon>Tracheophyta</taxon>
        <taxon>Spermatophyta</taxon>
        <taxon>Magnoliopsida</taxon>
        <taxon>eudicotyledons</taxon>
        <taxon>Gunneridae</taxon>
        <taxon>Pentapetalae</taxon>
        <taxon>rosids</taxon>
        <taxon>malvids</taxon>
        <taxon>Brassicales</taxon>
        <taxon>Brassicaceae</taxon>
        <taxon>Brassiceae</taxon>
        <taxon>Eruca</taxon>
    </lineage>
</organism>
<dbReference type="AlphaFoldDB" id="A0ABC8JGM5"/>
<evidence type="ECO:0000313" key="1">
    <source>
        <dbReference type="EMBL" id="CAH8324879.1"/>
    </source>
</evidence>
<sequence length="70" mass="8199">MHLQHFNCIFPFVEQAVKTEREIKFRRSGEEDAEEYWDLQVYDCLSSSRSVSLVPVKPHALTPSKRFGPM</sequence>
<evidence type="ECO:0000313" key="2">
    <source>
        <dbReference type="Proteomes" id="UP001642260"/>
    </source>
</evidence>